<organism evidence="2 3">
    <name type="scientific">Stylosanthes scabra</name>
    <dbReference type="NCBI Taxonomy" id="79078"/>
    <lineage>
        <taxon>Eukaryota</taxon>
        <taxon>Viridiplantae</taxon>
        <taxon>Streptophyta</taxon>
        <taxon>Embryophyta</taxon>
        <taxon>Tracheophyta</taxon>
        <taxon>Spermatophyta</taxon>
        <taxon>Magnoliopsida</taxon>
        <taxon>eudicotyledons</taxon>
        <taxon>Gunneridae</taxon>
        <taxon>Pentapetalae</taxon>
        <taxon>rosids</taxon>
        <taxon>fabids</taxon>
        <taxon>Fabales</taxon>
        <taxon>Fabaceae</taxon>
        <taxon>Papilionoideae</taxon>
        <taxon>50 kb inversion clade</taxon>
        <taxon>dalbergioids sensu lato</taxon>
        <taxon>Dalbergieae</taxon>
        <taxon>Pterocarpus clade</taxon>
        <taxon>Stylosanthes</taxon>
    </lineage>
</organism>
<gene>
    <name evidence="2" type="ORF">PIB30_036480</name>
</gene>
<protein>
    <submittedName>
        <fullName evidence="2">Uncharacterized protein</fullName>
    </submittedName>
</protein>
<evidence type="ECO:0000313" key="3">
    <source>
        <dbReference type="Proteomes" id="UP001341840"/>
    </source>
</evidence>
<name>A0ABU6XDS0_9FABA</name>
<accession>A0ABU6XDS0</accession>
<evidence type="ECO:0000256" key="1">
    <source>
        <dbReference type="SAM" id="MobiDB-lite"/>
    </source>
</evidence>
<feature type="region of interest" description="Disordered" evidence="1">
    <location>
        <begin position="173"/>
        <end position="194"/>
    </location>
</feature>
<evidence type="ECO:0000313" key="2">
    <source>
        <dbReference type="EMBL" id="MED6195280.1"/>
    </source>
</evidence>
<dbReference type="Proteomes" id="UP001341840">
    <property type="component" value="Unassembled WGS sequence"/>
</dbReference>
<sequence length="218" mass="24821">MSLNGFLAEEILYPDKRIHGDRDAFWSLRPGQDVYQDVSAAHISAYASFVRSLEAALNPLNYCTETLQFIKSWFMGYADEIKKAYKVHIMLKDPDFNHKDSSTPPAITDYHFREPHVTQQRDNLRDCRVDESKVDGHTRMRIAIDLVLSNANSVREEIMGRAKAHWDKCECAASKQPSKPTSEARHKKGSKNTMNGARCQTLKWVLQPAQVLAVEVKA</sequence>
<comment type="caution">
    <text evidence="2">The sequence shown here is derived from an EMBL/GenBank/DDBJ whole genome shotgun (WGS) entry which is preliminary data.</text>
</comment>
<dbReference type="EMBL" id="JASCZI010211627">
    <property type="protein sequence ID" value="MED6195280.1"/>
    <property type="molecule type" value="Genomic_DNA"/>
</dbReference>
<proteinExistence type="predicted"/>
<reference evidence="2 3" key="1">
    <citation type="journal article" date="2023" name="Plants (Basel)">
        <title>Bridging the Gap: Combining Genomics and Transcriptomics Approaches to Understand Stylosanthes scabra, an Orphan Legume from the Brazilian Caatinga.</title>
        <authorList>
            <person name="Ferreira-Neto J.R.C."/>
            <person name="da Silva M.D."/>
            <person name="Binneck E."/>
            <person name="de Melo N.F."/>
            <person name="da Silva R.H."/>
            <person name="de Melo A.L.T.M."/>
            <person name="Pandolfi V."/>
            <person name="Bustamante F.O."/>
            <person name="Brasileiro-Vidal A.C."/>
            <person name="Benko-Iseppon A.M."/>
        </authorList>
    </citation>
    <scope>NUCLEOTIDE SEQUENCE [LARGE SCALE GENOMIC DNA]</scope>
    <source>
        <tissue evidence="2">Leaves</tissue>
    </source>
</reference>
<keyword evidence="3" id="KW-1185">Reference proteome</keyword>